<keyword evidence="2" id="KW-0812">Transmembrane</keyword>
<evidence type="ECO:0000256" key="2">
    <source>
        <dbReference type="SAM" id="Phobius"/>
    </source>
</evidence>
<gene>
    <name evidence="4" type="ORF">QTG54_001023</name>
</gene>
<dbReference type="GO" id="GO:0035725">
    <property type="term" value="P:sodium ion transmembrane transport"/>
    <property type="evidence" value="ECO:0007669"/>
    <property type="project" value="TreeGrafter"/>
</dbReference>
<name>A0AAD9DK26_9STRA</name>
<dbReference type="PANTHER" id="PTHR45689">
    <property type="entry name" value="I[[H]] CHANNEL, ISOFORM E"/>
    <property type="match status" value="1"/>
</dbReference>
<dbReference type="Proteomes" id="UP001224775">
    <property type="component" value="Unassembled WGS sequence"/>
</dbReference>
<feature type="transmembrane region" description="Helical" evidence="2">
    <location>
        <begin position="178"/>
        <end position="203"/>
    </location>
</feature>
<protein>
    <submittedName>
        <fullName evidence="4">Cyclic nucleotide-gated ion channel</fullName>
    </submittedName>
</protein>
<dbReference type="InterPro" id="IPR051413">
    <property type="entry name" value="K/Na_HCN_channel"/>
</dbReference>
<keyword evidence="2" id="KW-0472">Membrane</keyword>
<dbReference type="SUPFAM" id="SSF51206">
    <property type="entry name" value="cAMP-binding domain-like"/>
    <property type="match status" value="1"/>
</dbReference>
<dbReference type="GO" id="GO:0005249">
    <property type="term" value="F:voltage-gated potassium channel activity"/>
    <property type="evidence" value="ECO:0007669"/>
    <property type="project" value="TreeGrafter"/>
</dbReference>
<dbReference type="AlphaFoldDB" id="A0AAD9DK26"/>
<dbReference type="Pfam" id="PF00027">
    <property type="entry name" value="cNMP_binding"/>
    <property type="match status" value="1"/>
</dbReference>
<dbReference type="GO" id="GO:0098855">
    <property type="term" value="C:HCN channel complex"/>
    <property type="evidence" value="ECO:0007669"/>
    <property type="project" value="TreeGrafter"/>
</dbReference>
<dbReference type="CDD" id="cd00038">
    <property type="entry name" value="CAP_ED"/>
    <property type="match status" value="1"/>
</dbReference>
<dbReference type="InterPro" id="IPR000595">
    <property type="entry name" value="cNMP-bd_dom"/>
</dbReference>
<proteinExistence type="predicted"/>
<feature type="domain" description="Cyclic nucleotide-binding" evidence="3">
    <location>
        <begin position="282"/>
        <end position="401"/>
    </location>
</feature>
<comment type="caution">
    <text evidence="4">The sequence shown here is derived from an EMBL/GenBank/DDBJ whole genome shotgun (WGS) entry which is preliminary data.</text>
</comment>
<keyword evidence="2" id="KW-1133">Transmembrane helix</keyword>
<dbReference type="Gene3D" id="1.10.287.630">
    <property type="entry name" value="Helix hairpin bin"/>
    <property type="match status" value="1"/>
</dbReference>
<reference evidence="4" key="1">
    <citation type="submission" date="2023-06" db="EMBL/GenBank/DDBJ databases">
        <title>Survivors Of The Sea: Transcriptome response of Skeletonema marinoi to long-term dormancy.</title>
        <authorList>
            <person name="Pinder M.I.M."/>
            <person name="Kourtchenko O."/>
            <person name="Robertson E.K."/>
            <person name="Larsson T."/>
            <person name="Maumus F."/>
            <person name="Osuna-Cruz C.M."/>
            <person name="Vancaester E."/>
            <person name="Stenow R."/>
            <person name="Vandepoele K."/>
            <person name="Ploug H."/>
            <person name="Bruchert V."/>
            <person name="Godhe A."/>
            <person name="Topel M."/>
        </authorList>
    </citation>
    <scope>NUCLEOTIDE SEQUENCE</scope>
    <source>
        <strain evidence="4">R05AC</strain>
    </source>
</reference>
<dbReference type="Gene3D" id="2.60.120.10">
    <property type="entry name" value="Jelly Rolls"/>
    <property type="match status" value="1"/>
</dbReference>
<dbReference type="PANTHER" id="PTHR45689:SF5">
    <property type="entry name" value="I[[H]] CHANNEL, ISOFORM E"/>
    <property type="match status" value="1"/>
</dbReference>
<accession>A0AAD9DK26</accession>
<dbReference type="PROSITE" id="PS50042">
    <property type="entry name" value="CNMP_BINDING_3"/>
    <property type="match status" value="1"/>
</dbReference>
<feature type="region of interest" description="Disordered" evidence="1">
    <location>
        <begin position="455"/>
        <end position="482"/>
    </location>
</feature>
<feature type="compositionally biased region" description="Basic residues" evidence="1">
    <location>
        <begin position="456"/>
        <end position="471"/>
    </location>
</feature>
<dbReference type="InterPro" id="IPR014710">
    <property type="entry name" value="RmlC-like_jellyroll"/>
</dbReference>
<evidence type="ECO:0000313" key="5">
    <source>
        <dbReference type="Proteomes" id="UP001224775"/>
    </source>
</evidence>
<feature type="transmembrane region" description="Helical" evidence="2">
    <location>
        <begin position="94"/>
        <end position="118"/>
    </location>
</feature>
<organism evidence="4 5">
    <name type="scientific">Skeletonema marinoi</name>
    <dbReference type="NCBI Taxonomy" id="267567"/>
    <lineage>
        <taxon>Eukaryota</taxon>
        <taxon>Sar</taxon>
        <taxon>Stramenopiles</taxon>
        <taxon>Ochrophyta</taxon>
        <taxon>Bacillariophyta</taxon>
        <taxon>Coscinodiscophyceae</taxon>
        <taxon>Thalassiosirophycidae</taxon>
        <taxon>Thalassiosirales</taxon>
        <taxon>Skeletonemataceae</taxon>
        <taxon>Skeletonema</taxon>
        <taxon>Skeletonema marinoi-dohrnii complex</taxon>
    </lineage>
</organism>
<dbReference type="SUPFAM" id="SSF81324">
    <property type="entry name" value="Voltage-gated potassium channels"/>
    <property type="match status" value="1"/>
</dbReference>
<dbReference type="GO" id="GO:0003254">
    <property type="term" value="P:regulation of membrane depolarization"/>
    <property type="evidence" value="ECO:0007669"/>
    <property type="project" value="TreeGrafter"/>
</dbReference>
<dbReference type="Gene3D" id="1.10.287.70">
    <property type="match status" value="1"/>
</dbReference>
<sequence>MDVKLVRRNYLTGFFITDFCSSIPLDLILKTAGVDSVGGTVTGTKQSLKMLKTLRITKLLRLFRINRLFQYLKKVMLLIEETLNIRISDGFTKLMRLGVGALILAHWIGCFNFLLVRLHDFPSDSWVVYAGLVDKSPYVQWSWSFFKALAQMIMIGFETPPFTNVSCDALSDWCTIEYWVTLGCLYLGAIFYSLLISSISSILQTANQASRQFDENLLKVDDYMRSKKLPAAMREKVKDYFYLQFSNGKLHREEEILDFLSPVLRREIKQFTGRDICRKVPLLSTPTHRDFSEGISCVIEPTIVFANEVIMKEQTTGDEMFFILSGVVEIYVASKQIASYVAIGDGCYFGDVSVLLGVRRTASAKSKTQCMLYRIRKSDLVSLLHDHPAIESRMRNIAQSRRRRLAHYLNPDEIKLSAGDEVDSEDSRTDLFGLPSDDVLHEKDEEYNQERLQSGIRRRTFHHHSQNRRRNALPIKSINNLS</sequence>
<evidence type="ECO:0000313" key="4">
    <source>
        <dbReference type="EMBL" id="KAK1749084.1"/>
    </source>
</evidence>
<evidence type="ECO:0000256" key="1">
    <source>
        <dbReference type="SAM" id="MobiDB-lite"/>
    </source>
</evidence>
<keyword evidence="5" id="KW-1185">Reference proteome</keyword>
<dbReference type="EMBL" id="JATAAI010000001">
    <property type="protein sequence ID" value="KAK1749084.1"/>
    <property type="molecule type" value="Genomic_DNA"/>
</dbReference>
<dbReference type="InterPro" id="IPR018490">
    <property type="entry name" value="cNMP-bd_dom_sf"/>
</dbReference>
<evidence type="ECO:0000259" key="3">
    <source>
        <dbReference type="PROSITE" id="PS50042"/>
    </source>
</evidence>
<dbReference type="SMART" id="SM00100">
    <property type="entry name" value="cNMP"/>
    <property type="match status" value="1"/>
</dbReference>